<evidence type="ECO:0000313" key="10">
    <source>
        <dbReference type="Proteomes" id="UP001165740"/>
    </source>
</evidence>
<dbReference type="GO" id="GO:0005507">
    <property type="term" value="F:copper ion binding"/>
    <property type="evidence" value="ECO:0007669"/>
    <property type="project" value="InterPro"/>
</dbReference>
<evidence type="ECO:0000259" key="9">
    <source>
        <dbReference type="Pfam" id="PF24784"/>
    </source>
</evidence>
<dbReference type="Pfam" id="PF03712">
    <property type="entry name" value="Cu2_monoox_C"/>
    <property type="match status" value="1"/>
</dbReference>
<keyword evidence="5" id="KW-1015">Disulfide bond</keyword>
<dbReference type="InterPro" id="IPR020611">
    <property type="entry name" value="Cu2_ascorb_mOase_CS-1"/>
</dbReference>
<proteinExistence type="predicted"/>
<evidence type="ECO:0000256" key="1">
    <source>
        <dbReference type="ARBA" id="ARBA00022723"/>
    </source>
</evidence>
<protein>
    <submittedName>
        <fullName evidence="11">Dopamine beta-hydroxylase-like isoform X1</fullName>
    </submittedName>
</protein>
<evidence type="ECO:0000256" key="2">
    <source>
        <dbReference type="ARBA" id="ARBA00023002"/>
    </source>
</evidence>
<keyword evidence="1" id="KW-0479">Metal-binding</keyword>
<dbReference type="AlphaFoldDB" id="A0A9W2YJK4"/>
<dbReference type="RefSeq" id="XP_055862927.1">
    <property type="nucleotide sequence ID" value="XM_056006952.1"/>
</dbReference>
<dbReference type="Gene3D" id="2.60.120.310">
    <property type="entry name" value="Copper type II, ascorbate-dependent monooxygenase, N-terminal domain"/>
    <property type="match status" value="1"/>
</dbReference>
<reference evidence="11" key="1">
    <citation type="submission" date="2025-08" db="UniProtKB">
        <authorList>
            <consortium name="RefSeq"/>
        </authorList>
    </citation>
    <scope>IDENTIFICATION</scope>
</reference>
<evidence type="ECO:0000259" key="8">
    <source>
        <dbReference type="Pfam" id="PF03712"/>
    </source>
</evidence>
<gene>
    <name evidence="11" type="primary">LOC106070694</name>
</gene>
<evidence type="ECO:0000259" key="7">
    <source>
        <dbReference type="Pfam" id="PF01082"/>
    </source>
</evidence>
<dbReference type="InterPro" id="IPR024548">
    <property type="entry name" value="Cu2_monoox_C"/>
</dbReference>
<dbReference type="InterPro" id="IPR057626">
    <property type="entry name" value="S-S_Temptin"/>
</dbReference>
<dbReference type="Pfam" id="PF01082">
    <property type="entry name" value="Cu2_monooxygen"/>
    <property type="match status" value="1"/>
</dbReference>
<evidence type="ECO:0000313" key="11">
    <source>
        <dbReference type="RefSeq" id="XP_055862927.1"/>
    </source>
</evidence>
<dbReference type="PANTHER" id="PTHR10157">
    <property type="entry name" value="DOPAMINE BETA HYDROXYLASE RELATED"/>
    <property type="match status" value="1"/>
</dbReference>
<dbReference type="Gene3D" id="2.60.120.230">
    <property type="match status" value="1"/>
</dbReference>
<name>A0A9W2YJK4_BIOGL</name>
<accession>A0A9W2YJK4</accession>
<dbReference type="PROSITE" id="PS00084">
    <property type="entry name" value="CU2_MONOOXYGENASE_1"/>
    <property type="match status" value="1"/>
</dbReference>
<keyword evidence="2" id="KW-0560">Oxidoreductase</keyword>
<organism evidence="10 11">
    <name type="scientific">Biomphalaria glabrata</name>
    <name type="common">Bloodfluke planorb</name>
    <name type="synonym">Freshwater snail</name>
    <dbReference type="NCBI Taxonomy" id="6526"/>
    <lineage>
        <taxon>Eukaryota</taxon>
        <taxon>Metazoa</taxon>
        <taxon>Spiralia</taxon>
        <taxon>Lophotrochozoa</taxon>
        <taxon>Mollusca</taxon>
        <taxon>Gastropoda</taxon>
        <taxon>Heterobranchia</taxon>
        <taxon>Euthyneura</taxon>
        <taxon>Panpulmonata</taxon>
        <taxon>Hygrophila</taxon>
        <taxon>Lymnaeoidea</taxon>
        <taxon>Planorbidae</taxon>
        <taxon>Biomphalaria</taxon>
    </lineage>
</organism>
<dbReference type="GeneID" id="106070694"/>
<keyword evidence="3" id="KW-0186">Copper</keyword>
<dbReference type="GO" id="GO:0004500">
    <property type="term" value="F:dopamine beta-monooxygenase activity"/>
    <property type="evidence" value="ECO:0007669"/>
    <property type="project" value="InterPro"/>
</dbReference>
<feature type="domain" description="Copper type II ascorbate-dependent monooxygenase C-terminal" evidence="8">
    <location>
        <begin position="333"/>
        <end position="480"/>
    </location>
</feature>
<dbReference type="OMA" id="FACEAST"/>
<dbReference type="PANTHER" id="PTHR10157:SF23">
    <property type="entry name" value="MOXD1 HOMOLOG 1"/>
    <property type="match status" value="1"/>
</dbReference>
<keyword evidence="4" id="KW-0503">Monooxygenase</keyword>
<dbReference type="Proteomes" id="UP001165740">
    <property type="component" value="Chromosome 12"/>
</dbReference>
<keyword evidence="10" id="KW-1185">Reference proteome</keyword>
<dbReference type="InterPro" id="IPR008977">
    <property type="entry name" value="PHM/PNGase_F_dom_sf"/>
</dbReference>
<sequence length="579" mass="65019">MLMDSNYLHSRSSIGLNDAWRNGKLSGKLYEPMTSHLTRLVLTLLLSCDVSGYFTFRDKIPNGHMVPHPCKPNTIWQGVGHFIDAGGKNRNPFGLDFAAERNRWSRSLCLKDSDGDGWTNGQELGDPNCTWTESTQPFRTYAITHPGVCDPWNSSACLLKQLTNTSYETQGDWLRDVCQTFDCPTMNEKGVMSLDLRLKRTPVPAKRTTHMCQLLDLSALPVSYHIVAVKPIIDNNEVVHHMALFGCTADMFIPPMPYECSLMVRGCDDLLAPWVFGVPVVCSHPKAAVKIGQDGYTKIVIQIHWNNPGRKSDLADSSGLTIYYTPKLREHDIGILVVGAAKFDLPAERQSVSVIGTCTERCTRNLIKSPINITLAANHMHVAGVHMSITIRRHTSHTLVNLTNEETYKSDGPRLFTYIDVPVPLYPGDQVITNCTYSTLDRNSTTYFGLAASDEMCFGVLFFYPKEHLVGKTCLTIGNETCDWGPSILEFPNKLHYLYNELRKKCQENSPCSEECAQYFSNIIMNFKWEMLKNFLKFLTETNEGQTMLAWVKSCQGKVCASRNQNPSTAIFCASAFQN</sequence>
<evidence type="ECO:0000256" key="4">
    <source>
        <dbReference type="ARBA" id="ARBA00023033"/>
    </source>
</evidence>
<keyword evidence="6" id="KW-0325">Glycoprotein</keyword>
<dbReference type="OrthoDB" id="129121at2759"/>
<evidence type="ECO:0000256" key="3">
    <source>
        <dbReference type="ARBA" id="ARBA00023008"/>
    </source>
</evidence>
<dbReference type="InterPro" id="IPR000945">
    <property type="entry name" value="DBH-like"/>
</dbReference>
<dbReference type="InterPro" id="IPR036939">
    <property type="entry name" value="Cu2_ascorb_mOase_N_sf"/>
</dbReference>
<dbReference type="InterPro" id="IPR014784">
    <property type="entry name" value="Cu2_ascorb_mOase-like_C"/>
</dbReference>
<evidence type="ECO:0000256" key="5">
    <source>
        <dbReference type="ARBA" id="ARBA00023157"/>
    </source>
</evidence>
<evidence type="ECO:0000256" key="6">
    <source>
        <dbReference type="ARBA" id="ARBA00023180"/>
    </source>
</evidence>
<feature type="domain" description="Temptin Cys/Cys disulfide" evidence="9">
    <location>
        <begin position="51"/>
        <end position="148"/>
    </location>
</feature>
<dbReference type="SUPFAM" id="SSF49742">
    <property type="entry name" value="PHM/PNGase F"/>
    <property type="match status" value="2"/>
</dbReference>
<feature type="domain" description="Copper type II ascorbate-dependent monooxygenase N-terminal" evidence="7">
    <location>
        <begin position="195"/>
        <end position="311"/>
    </location>
</feature>
<dbReference type="InterPro" id="IPR000323">
    <property type="entry name" value="Cu2_ascorb_mOase_N"/>
</dbReference>
<dbReference type="Pfam" id="PF24784">
    <property type="entry name" value="Temptin_C"/>
    <property type="match status" value="1"/>
</dbReference>